<proteinExistence type="predicted"/>
<organism evidence="1 2">
    <name type="scientific">Vibrio phage 5 TSL-2019</name>
    <dbReference type="NCBI Taxonomy" id="2578086"/>
    <lineage>
        <taxon>Viruses</taxon>
        <taxon>Duplodnaviria</taxon>
        <taxon>Heunggongvirae</taxon>
        <taxon>Uroviricota</taxon>
        <taxon>Caudoviricetes</taxon>
        <taxon>Chimalliviridae</taxon>
        <taxon>Gorgonvirinae</taxon>
        <taxon>Aphroditevirus</taxon>
        <taxon>Aphroditevirus USC1</taxon>
    </lineage>
</organism>
<reference evidence="1 2" key="1">
    <citation type="submission" date="2019-01" db="EMBL/GenBank/DDBJ databases">
        <authorList>
            <person name="Le T.S."/>
            <person name="Kurtboke I."/>
        </authorList>
    </citation>
    <scope>NUCLEOTIDE SEQUENCE [LARGE SCALE GENOMIC DNA]</scope>
</reference>
<name>A0A513SQ26_9CAUD</name>
<dbReference type="Proteomes" id="UP000316194">
    <property type="component" value="Segment"/>
</dbReference>
<protein>
    <submittedName>
        <fullName evidence="1">Uncharacterized protein</fullName>
    </submittedName>
</protein>
<accession>A0A513SQ26</accession>
<dbReference type="Pfam" id="PF12699">
    <property type="entry name" value="phiKZ_IP"/>
    <property type="match status" value="1"/>
</dbReference>
<dbReference type="InterPro" id="IPR024413">
    <property type="entry name" value="Phage_phiKZ_Orf92_int-head"/>
</dbReference>
<evidence type="ECO:0000313" key="1">
    <source>
        <dbReference type="EMBL" id="QCW23253.1"/>
    </source>
</evidence>
<evidence type="ECO:0000313" key="2">
    <source>
        <dbReference type="Proteomes" id="UP000316194"/>
    </source>
</evidence>
<dbReference type="EMBL" id="MK358448">
    <property type="protein sequence ID" value="QCW23253.1"/>
    <property type="molecule type" value="Genomic_DNA"/>
</dbReference>
<sequence>MKETMMNTRFKLATIAGLEALSGDINPEELQTHTTDGELSADDAVIENQINYEMSEATSDVKASMEIAEEFSNRQLKQEQAVTDLEAAVEGLEKFFEGEFSLEGYKVLMNHASRCATRAGVELPIKLDGMESMTSASVYLETRNGLEGFMDVVKKAGTDFKNVIITIYKYFRDVIKGWLAQFGGMESKIDHALKLLSKTNTLNSEIKVGKWNRYLDINKKRLFKTSDLHPLATMANETGKVKLTDVLTPQDLPDQKYPSVDTLSDVIVNRDLEYDRRNSGENIELYTLEIANLCLRFTIPGRVAKGIGAFEDFKVLPKEIDGVDVSTHSALFSDKRMIEQELKEMLTFVKSVKKTFETIDRELVQERDTLVATARTLPNGVSRRSIIIASSAKRRVISGCETAVYNLLDAKYSALRAHF</sequence>